<gene>
    <name evidence="2" type="ORF">LFA_1938</name>
</gene>
<dbReference type="HOGENOM" id="CLU_103728_0_0_6"/>
<dbReference type="KEGG" id="lfa:LFA_1938"/>
<dbReference type="Proteomes" id="UP000032430">
    <property type="component" value="Chromosome I"/>
</dbReference>
<dbReference type="EMBL" id="LN614827">
    <property type="protein sequence ID" value="CEG57329.1"/>
    <property type="molecule type" value="Genomic_DNA"/>
</dbReference>
<sequence>MKTDFYTQIHKALRHCLFTFSIQIGSSDYTLPSVGQHNHNDLMRVLDLLKLHAVHEEKFLHPLIKKKLNQVDELNHEHQMQESELVALEQASLEIICSSDKQERIYKGLLFYRKLNCFIANYLRHLEDEESLTPIIQQSFSDQELIHALETLLKSFTQEEILDSITYMLPALNVQEQLNMMQKILAKAEEQTRDRMLKQAKNALSPLKWRQLNTNLG</sequence>
<name>A0A098G5S9_9GAMM</name>
<dbReference type="RefSeq" id="WP_045095847.1">
    <property type="nucleotide sequence ID" value="NZ_LN614827.1"/>
</dbReference>
<keyword evidence="3" id="KW-1185">Reference proteome</keyword>
<reference evidence="3" key="1">
    <citation type="submission" date="2014-09" db="EMBL/GenBank/DDBJ databases">
        <authorList>
            <person name="Gomez-Valero L."/>
        </authorList>
    </citation>
    <scope>NUCLEOTIDE SEQUENCE [LARGE SCALE GENOMIC DNA]</scope>
    <source>
        <strain evidence="3">ATCC700992</strain>
    </source>
</reference>
<protein>
    <recommendedName>
        <fullName evidence="4">Hemerythrin-like domain-containing protein</fullName>
    </recommendedName>
</protein>
<dbReference type="OrthoDB" id="5654170at2"/>
<evidence type="ECO:0008006" key="4">
    <source>
        <dbReference type="Google" id="ProtNLM"/>
    </source>
</evidence>
<organism evidence="2 3">
    <name type="scientific">Legionella fallonii LLAP-10</name>
    <dbReference type="NCBI Taxonomy" id="1212491"/>
    <lineage>
        <taxon>Bacteria</taxon>
        <taxon>Pseudomonadati</taxon>
        <taxon>Pseudomonadota</taxon>
        <taxon>Gammaproteobacteria</taxon>
        <taxon>Legionellales</taxon>
        <taxon>Legionellaceae</taxon>
        <taxon>Legionella</taxon>
    </lineage>
</organism>
<dbReference type="STRING" id="1212491.LFA_1938"/>
<evidence type="ECO:0000313" key="2">
    <source>
        <dbReference type="EMBL" id="CEG57329.1"/>
    </source>
</evidence>
<dbReference type="Gene3D" id="1.20.120.520">
    <property type="entry name" value="nmb1532 protein domain like"/>
    <property type="match status" value="1"/>
</dbReference>
<proteinExistence type="predicted"/>
<feature type="coiled-coil region" evidence="1">
    <location>
        <begin position="64"/>
        <end position="91"/>
    </location>
</feature>
<dbReference type="AlphaFoldDB" id="A0A098G5S9"/>
<evidence type="ECO:0000313" key="3">
    <source>
        <dbReference type="Proteomes" id="UP000032430"/>
    </source>
</evidence>
<evidence type="ECO:0000256" key="1">
    <source>
        <dbReference type="SAM" id="Coils"/>
    </source>
</evidence>
<accession>A0A098G5S9</accession>
<keyword evidence="1" id="KW-0175">Coiled coil</keyword>